<dbReference type="AlphaFoldDB" id="A0A7Y1ADH5"/>
<sequence>MRNPPDGYSLLPESDGALIQRGDLLWHEDDAEWQEAEGAEIGDNVDGYYGVARRDSQSK</sequence>
<evidence type="ECO:0000313" key="2">
    <source>
        <dbReference type="Proteomes" id="UP000537729"/>
    </source>
</evidence>
<dbReference type="EMBL" id="JAAQWG010000122">
    <property type="protein sequence ID" value="NMY13740.1"/>
    <property type="molecule type" value="Genomic_DNA"/>
</dbReference>
<proteinExistence type="predicted"/>
<reference evidence="1 2" key="1">
    <citation type="journal article" date="2020" name="Front. Microbiol.">
        <title>Genetic Organization of the aprX-lipA2 Operon Affects the Proteolytic Potential of Pseudomonas Species in Milk.</title>
        <authorList>
            <person name="Maier C."/>
            <person name="Huptas C."/>
            <person name="von Neubeck M."/>
            <person name="Scherer S."/>
            <person name="Wenning M."/>
            <person name="Lucking G."/>
        </authorList>
    </citation>
    <scope>NUCLEOTIDE SEQUENCE [LARGE SCALE GENOMIC DNA]</scope>
    <source>
        <strain evidence="1 2">DSM 16272</strain>
    </source>
</reference>
<gene>
    <name evidence="1" type="ORF">HBO38_36140</name>
</gene>
<organism evidence="1 2">
    <name type="scientific">Pseudomonas veronii</name>
    <dbReference type="NCBI Taxonomy" id="76761"/>
    <lineage>
        <taxon>Bacteria</taxon>
        <taxon>Pseudomonadati</taxon>
        <taxon>Pseudomonadota</taxon>
        <taxon>Gammaproteobacteria</taxon>
        <taxon>Pseudomonadales</taxon>
        <taxon>Pseudomonadaceae</taxon>
        <taxon>Pseudomonas</taxon>
    </lineage>
</organism>
<evidence type="ECO:0000313" key="1">
    <source>
        <dbReference type="EMBL" id="NMY13740.1"/>
    </source>
</evidence>
<accession>A0A7Y1ADH5</accession>
<dbReference type="RefSeq" id="WP_169886720.1">
    <property type="nucleotide sequence ID" value="NZ_JAAQWG010000122.1"/>
</dbReference>
<dbReference type="Proteomes" id="UP000537729">
    <property type="component" value="Unassembled WGS sequence"/>
</dbReference>
<protein>
    <submittedName>
        <fullName evidence="1">Uncharacterized protein</fullName>
    </submittedName>
</protein>
<name>A0A7Y1ADH5_PSEVE</name>
<comment type="caution">
    <text evidence="1">The sequence shown here is derived from an EMBL/GenBank/DDBJ whole genome shotgun (WGS) entry which is preliminary data.</text>
</comment>